<keyword evidence="2" id="KW-1185">Reference proteome</keyword>
<protein>
    <submittedName>
        <fullName evidence="1">8-oxo-dGTP pyrophosphatase MutT (NUDIX family)</fullName>
    </submittedName>
</protein>
<dbReference type="EMBL" id="JAUSWH010000034">
    <property type="protein sequence ID" value="MDQ0458447.1"/>
    <property type="molecule type" value="Genomic_DNA"/>
</dbReference>
<dbReference type="Gene3D" id="3.90.79.10">
    <property type="entry name" value="Nucleoside Triphosphate Pyrophosphohydrolase"/>
    <property type="match status" value="1"/>
</dbReference>
<dbReference type="SUPFAM" id="SSF55811">
    <property type="entry name" value="Nudix"/>
    <property type="match status" value="1"/>
</dbReference>
<organism evidence="1 2">
    <name type="scientific">Rhizobium paknamense</name>
    <dbReference type="NCBI Taxonomy" id="1206817"/>
    <lineage>
        <taxon>Bacteria</taxon>
        <taxon>Pseudomonadati</taxon>
        <taxon>Pseudomonadota</taxon>
        <taxon>Alphaproteobacteria</taxon>
        <taxon>Hyphomicrobiales</taxon>
        <taxon>Rhizobiaceae</taxon>
        <taxon>Rhizobium/Agrobacterium group</taxon>
        <taxon>Rhizobium</taxon>
    </lineage>
</organism>
<dbReference type="InterPro" id="IPR015797">
    <property type="entry name" value="NUDIX_hydrolase-like_dom_sf"/>
</dbReference>
<dbReference type="Proteomes" id="UP001235269">
    <property type="component" value="Unassembled WGS sequence"/>
</dbReference>
<evidence type="ECO:0000313" key="2">
    <source>
        <dbReference type="Proteomes" id="UP001235269"/>
    </source>
</evidence>
<evidence type="ECO:0000313" key="1">
    <source>
        <dbReference type="EMBL" id="MDQ0458447.1"/>
    </source>
</evidence>
<gene>
    <name evidence="1" type="ORF">QO005_004810</name>
</gene>
<reference evidence="1 2" key="1">
    <citation type="submission" date="2023-07" db="EMBL/GenBank/DDBJ databases">
        <title>Genomic Encyclopedia of Type Strains, Phase IV (KMG-IV): sequencing the most valuable type-strain genomes for metagenomic binning, comparative biology and taxonomic classification.</title>
        <authorList>
            <person name="Goeker M."/>
        </authorList>
    </citation>
    <scope>NUCLEOTIDE SEQUENCE [LARGE SCALE GENOMIC DNA]</scope>
    <source>
        <strain evidence="1 2">DSM 100301</strain>
    </source>
</reference>
<comment type="caution">
    <text evidence="1">The sequence shown here is derived from an EMBL/GenBank/DDBJ whole genome shotgun (WGS) entry which is preliminary data.</text>
</comment>
<proteinExistence type="predicted"/>
<dbReference type="RefSeq" id="WP_307160519.1">
    <property type="nucleotide sequence ID" value="NZ_JAUSWH010000034.1"/>
</dbReference>
<accession>A0ABU0IJL2</accession>
<sequence length="247" mass="27545">MDAMSKDEKLEPVPVGLAEGEVFPVSGVRLSIRPEDHPFAAAHRTAIAENWQQESAANPALFDGRMLLMSDLRLEGNVLVGEAHDTAYSAFLYWRRSPALQRGFHVFGFPVLLTADGALVAVEMSPHTANAGQVYCPAGSLEPADLVDGIVDVDANMRREVREETGITLSPHQADPQLYAFRLERRVTLFRVFRLEETADAVAAAIYRHMETDHEQEISRPVLVRKGDEQSYPFNASMRPLLNWLFS</sequence>
<name>A0ABU0IJL2_9HYPH</name>